<evidence type="ECO:0000256" key="5">
    <source>
        <dbReference type="ARBA" id="ARBA00023136"/>
    </source>
</evidence>
<proteinExistence type="inferred from homology"/>
<feature type="compositionally biased region" description="Basic and acidic residues" evidence="6">
    <location>
        <begin position="221"/>
        <end position="246"/>
    </location>
</feature>
<dbReference type="GO" id="GO:0005789">
    <property type="term" value="C:endoplasmic reticulum membrane"/>
    <property type="evidence" value="ECO:0007669"/>
    <property type="project" value="UniProtKB-SubCell"/>
</dbReference>
<evidence type="ECO:0000256" key="4">
    <source>
        <dbReference type="ARBA" id="ARBA00022989"/>
    </source>
</evidence>
<dbReference type="RefSeq" id="XP_001643672.1">
    <property type="nucleotide sequence ID" value="XM_001643622.1"/>
</dbReference>
<dbReference type="AlphaFoldDB" id="A7TPH0"/>
<dbReference type="GeneID" id="5543944"/>
<comment type="similarity">
    <text evidence="2">Belongs to the OST3/OST6 family.</text>
</comment>
<reference evidence="8 9" key="1">
    <citation type="journal article" date="2007" name="Proc. Natl. Acad. Sci. U.S.A.">
        <title>Independent sorting-out of thousands of duplicated gene pairs in two yeast species descended from a whole-genome duplication.</title>
        <authorList>
            <person name="Scannell D.R."/>
            <person name="Frank A.C."/>
            <person name="Conant G.C."/>
            <person name="Byrne K.P."/>
            <person name="Woolfit M."/>
            <person name="Wolfe K.H."/>
        </authorList>
    </citation>
    <scope>NUCLEOTIDE SEQUENCE [LARGE SCALE GENOMIC DNA]</scope>
    <source>
        <strain evidence="9">ATCC 22028 / DSM 70294 / BCRC 21397 / CBS 2163 / NBRC 10782 / NRRL Y-8283 / UCD 57-17</strain>
    </source>
</reference>
<keyword evidence="4" id="KW-1133">Transmembrane helix</keyword>
<keyword evidence="5" id="KW-0472">Membrane</keyword>
<evidence type="ECO:0000256" key="7">
    <source>
        <dbReference type="SAM" id="SignalP"/>
    </source>
</evidence>
<evidence type="ECO:0000256" key="6">
    <source>
        <dbReference type="SAM" id="MobiDB-lite"/>
    </source>
</evidence>
<accession>A7TPH0</accession>
<dbReference type="Pfam" id="PF04756">
    <property type="entry name" value="OST3_OST6"/>
    <property type="match status" value="1"/>
</dbReference>
<name>A7TPH0_VANPO</name>
<protein>
    <recommendedName>
        <fullName evidence="10">Thioredoxin domain-containing protein</fullName>
    </recommendedName>
</protein>
<feature type="chain" id="PRO_5002713657" description="Thioredoxin domain-containing protein" evidence="7">
    <location>
        <begin position="21"/>
        <end position="400"/>
    </location>
</feature>
<keyword evidence="3" id="KW-0812">Transmembrane</keyword>
<dbReference type="InterPro" id="IPR036249">
    <property type="entry name" value="Thioredoxin-like_sf"/>
</dbReference>
<keyword evidence="9" id="KW-1185">Reference proteome</keyword>
<dbReference type="OMA" id="CEICEFF"/>
<evidence type="ECO:0000313" key="8">
    <source>
        <dbReference type="EMBL" id="EDO15814.1"/>
    </source>
</evidence>
<dbReference type="KEGG" id="vpo:Kpol_1057p2"/>
<dbReference type="InParanoid" id="A7TPH0"/>
<organism evidence="9">
    <name type="scientific">Vanderwaltozyma polyspora (strain ATCC 22028 / DSM 70294 / BCRC 21397 / CBS 2163 / NBRC 10782 / NRRL Y-8283 / UCD 57-17)</name>
    <name type="common">Kluyveromyces polysporus</name>
    <dbReference type="NCBI Taxonomy" id="436907"/>
    <lineage>
        <taxon>Eukaryota</taxon>
        <taxon>Fungi</taxon>
        <taxon>Dikarya</taxon>
        <taxon>Ascomycota</taxon>
        <taxon>Saccharomycotina</taxon>
        <taxon>Saccharomycetes</taxon>
        <taxon>Saccharomycetales</taxon>
        <taxon>Saccharomycetaceae</taxon>
        <taxon>Vanderwaltozyma</taxon>
    </lineage>
</organism>
<dbReference type="EMBL" id="DS480443">
    <property type="protein sequence ID" value="EDO15814.1"/>
    <property type="molecule type" value="Genomic_DNA"/>
</dbReference>
<dbReference type="OrthoDB" id="10646771at2759"/>
<feature type="signal peptide" evidence="7">
    <location>
        <begin position="1"/>
        <end position="20"/>
    </location>
</feature>
<evidence type="ECO:0000313" key="9">
    <source>
        <dbReference type="Proteomes" id="UP000000267"/>
    </source>
</evidence>
<dbReference type="SUPFAM" id="SSF52833">
    <property type="entry name" value="Thioredoxin-like"/>
    <property type="match status" value="1"/>
</dbReference>
<sequence length="400" mass="44943">MRLLQLFVLSFLYFSNAVYGYLDIGFAQRHMDKDGVVMVKKNNYRDFANGIDGYYGLVMFTVGNTDNRGGTCEICEFFTETLRNVAKSLKEKVPDAKIITYVVDIEENFQVVEDLKLTFVPHVYLFEPPVNKAFDWRSAPYVAYELSIEESRNEIAFVDFLSANTDLELSPVRNNVISVSMSIDEQRSIAVPVTKSEDVAKKQAAAVKASDKPAKKQAAAKKQDSAEKKQAAAEKKQATAAKKDTTSSKAKKAKKSKAPKKKSVSKFSTEKVGEPSVGEPVQPSVKPVEKRETLQQQQQQQQQQQYQQAPPQYEQAPPQEYQQAPPQYQQQPPQDPGVQYRQVADENGNSGGVQVSFTNQVFKPMTWSELLWEVAEYLKTIGVAIAVFFVFDKFLLVLGN</sequence>
<evidence type="ECO:0008006" key="10">
    <source>
        <dbReference type="Google" id="ProtNLM"/>
    </source>
</evidence>
<dbReference type="Proteomes" id="UP000000267">
    <property type="component" value="Unassembled WGS sequence"/>
</dbReference>
<evidence type="ECO:0000256" key="2">
    <source>
        <dbReference type="ARBA" id="ARBA00009561"/>
    </source>
</evidence>
<dbReference type="STRING" id="436907.A7TPH0"/>
<dbReference type="InterPro" id="IPR021149">
    <property type="entry name" value="OligosaccharylTrfase_OST3/OST6"/>
</dbReference>
<dbReference type="Gene3D" id="3.40.30.10">
    <property type="entry name" value="Glutaredoxin"/>
    <property type="match status" value="1"/>
</dbReference>
<evidence type="ECO:0000256" key="1">
    <source>
        <dbReference type="ARBA" id="ARBA00004477"/>
    </source>
</evidence>
<feature type="compositionally biased region" description="Basic residues" evidence="6">
    <location>
        <begin position="249"/>
        <end position="264"/>
    </location>
</feature>
<dbReference type="HOGENOM" id="CLU_689278_0_0_1"/>
<evidence type="ECO:0000256" key="3">
    <source>
        <dbReference type="ARBA" id="ARBA00022692"/>
    </source>
</evidence>
<feature type="compositionally biased region" description="Low complexity" evidence="6">
    <location>
        <begin position="295"/>
        <end position="332"/>
    </location>
</feature>
<gene>
    <name evidence="8" type="ORF">Kpol_1057p2</name>
</gene>
<feature type="region of interest" description="Disordered" evidence="6">
    <location>
        <begin position="204"/>
        <end position="346"/>
    </location>
</feature>
<keyword evidence="7" id="KW-0732">Signal</keyword>
<dbReference type="eggNOG" id="KOG2603">
    <property type="taxonomic scope" value="Eukaryota"/>
</dbReference>
<comment type="subcellular location">
    <subcellularLocation>
        <location evidence="1">Endoplasmic reticulum membrane</location>
        <topology evidence="1">Multi-pass membrane protein</topology>
    </subcellularLocation>
</comment>